<organism evidence="2 3">
    <name type="scientific">Plectus sambesii</name>
    <dbReference type="NCBI Taxonomy" id="2011161"/>
    <lineage>
        <taxon>Eukaryota</taxon>
        <taxon>Metazoa</taxon>
        <taxon>Ecdysozoa</taxon>
        <taxon>Nematoda</taxon>
        <taxon>Chromadorea</taxon>
        <taxon>Plectida</taxon>
        <taxon>Plectina</taxon>
        <taxon>Plectoidea</taxon>
        <taxon>Plectidae</taxon>
        <taxon>Plectus</taxon>
    </lineage>
</organism>
<proteinExistence type="predicted"/>
<dbReference type="AlphaFoldDB" id="A0A914XHQ0"/>
<dbReference type="Proteomes" id="UP000887566">
    <property type="component" value="Unplaced"/>
</dbReference>
<sequence length="188" mass="20388">MAGVDERRRSKCLTEKQGATAAATGVAQRPSASTSGGEMGQRGQAVNTWSGRSLRLQRGVAGVVVGARAVTQGMVIDLISLPVHLSMTWTPTKANGVAQQLFDPLIRAAPPPSVVATIVLQRRAFGVAAPRKRPDALEINATTLRLLTQSPMLIHHYRRPRTRRRTAANFDCYLRPLLAHRPSKTLPL</sequence>
<evidence type="ECO:0000313" key="2">
    <source>
        <dbReference type="Proteomes" id="UP000887566"/>
    </source>
</evidence>
<keyword evidence="2" id="KW-1185">Reference proteome</keyword>
<evidence type="ECO:0000313" key="3">
    <source>
        <dbReference type="WBParaSite" id="PSAMB.scaffold812size40942.g9050.t1"/>
    </source>
</evidence>
<evidence type="ECO:0000256" key="1">
    <source>
        <dbReference type="SAM" id="MobiDB-lite"/>
    </source>
</evidence>
<name>A0A914XHQ0_9BILA</name>
<accession>A0A914XHQ0</accession>
<feature type="compositionally biased region" description="Low complexity" evidence="1">
    <location>
        <begin position="17"/>
        <end position="28"/>
    </location>
</feature>
<reference evidence="3" key="1">
    <citation type="submission" date="2022-11" db="UniProtKB">
        <authorList>
            <consortium name="WormBaseParasite"/>
        </authorList>
    </citation>
    <scope>IDENTIFICATION</scope>
</reference>
<feature type="region of interest" description="Disordered" evidence="1">
    <location>
        <begin position="1"/>
        <end position="46"/>
    </location>
</feature>
<protein>
    <submittedName>
        <fullName evidence="3">Uncharacterized protein</fullName>
    </submittedName>
</protein>
<feature type="compositionally biased region" description="Basic and acidic residues" evidence="1">
    <location>
        <begin position="1"/>
        <end position="14"/>
    </location>
</feature>
<dbReference type="WBParaSite" id="PSAMB.scaffold812size40942.g9050.t1">
    <property type="protein sequence ID" value="PSAMB.scaffold812size40942.g9050.t1"/>
    <property type="gene ID" value="PSAMB.scaffold812size40942.g9050"/>
</dbReference>